<comment type="caution">
    <text evidence="3">The sequence shown here is derived from an EMBL/GenBank/DDBJ whole genome shotgun (WGS) entry which is preliminary data.</text>
</comment>
<dbReference type="InterPro" id="IPR001584">
    <property type="entry name" value="Integrase_cat-core"/>
</dbReference>
<dbReference type="Pfam" id="PF25597">
    <property type="entry name" value="SH3_retrovirus"/>
    <property type="match status" value="1"/>
</dbReference>
<evidence type="ECO:0000313" key="4">
    <source>
        <dbReference type="Proteomes" id="UP000619265"/>
    </source>
</evidence>
<reference evidence="3" key="2">
    <citation type="submission" date="2020-03" db="EMBL/GenBank/DDBJ databases">
        <title>Walnut 2.0.</title>
        <authorList>
            <person name="Marrano A."/>
            <person name="Britton M."/>
            <person name="Zimin A.V."/>
            <person name="Zaini P.A."/>
            <person name="Workman R."/>
            <person name="Puiu D."/>
            <person name="Bianco L."/>
            <person name="Allen B.J."/>
            <person name="Troggio M."/>
            <person name="Leslie C.A."/>
            <person name="Timp W."/>
            <person name="Dendekar A."/>
            <person name="Salzberg S.L."/>
            <person name="Neale D.B."/>
        </authorList>
    </citation>
    <scope>NUCLEOTIDE SEQUENCE</scope>
    <source>
        <tissue evidence="3">Leaves</tissue>
    </source>
</reference>
<evidence type="ECO:0000313" key="3">
    <source>
        <dbReference type="EMBL" id="KAF5467872.1"/>
    </source>
</evidence>
<dbReference type="Proteomes" id="UP000619265">
    <property type="component" value="Unassembled WGS sequence"/>
</dbReference>
<evidence type="ECO:0000256" key="1">
    <source>
        <dbReference type="SAM" id="MobiDB-lite"/>
    </source>
</evidence>
<feature type="domain" description="Integrase catalytic" evidence="2">
    <location>
        <begin position="259"/>
        <end position="424"/>
    </location>
</feature>
<dbReference type="InterPro" id="IPR025724">
    <property type="entry name" value="GAG-pre-integrase_dom"/>
</dbReference>
<dbReference type="GO" id="GO:0003676">
    <property type="term" value="F:nucleic acid binding"/>
    <property type="evidence" value="ECO:0007669"/>
    <property type="project" value="InterPro"/>
</dbReference>
<dbReference type="GO" id="GO:0015074">
    <property type="term" value="P:DNA integration"/>
    <property type="evidence" value="ECO:0007669"/>
    <property type="project" value="InterPro"/>
</dbReference>
<evidence type="ECO:0000259" key="2">
    <source>
        <dbReference type="PROSITE" id="PS50994"/>
    </source>
</evidence>
<dbReference type="Pfam" id="PF13976">
    <property type="entry name" value="gag_pre-integrs"/>
    <property type="match status" value="1"/>
</dbReference>
<organism evidence="3 4">
    <name type="scientific">Juglans regia</name>
    <name type="common">English walnut</name>
    <dbReference type="NCBI Taxonomy" id="51240"/>
    <lineage>
        <taxon>Eukaryota</taxon>
        <taxon>Viridiplantae</taxon>
        <taxon>Streptophyta</taxon>
        <taxon>Embryophyta</taxon>
        <taxon>Tracheophyta</taxon>
        <taxon>Spermatophyta</taxon>
        <taxon>Magnoliopsida</taxon>
        <taxon>eudicotyledons</taxon>
        <taxon>Gunneridae</taxon>
        <taxon>Pentapetalae</taxon>
        <taxon>rosids</taxon>
        <taxon>fabids</taxon>
        <taxon>Fagales</taxon>
        <taxon>Juglandaceae</taxon>
        <taxon>Juglans</taxon>
    </lineage>
</organism>
<name>A0A833XLG6_JUGRE</name>
<accession>A0A833XLG6</accession>
<gene>
    <name evidence="3" type="ORF">F2P56_012083</name>
</gene>
<dbReference type="AlphaFoldDB" id="A0A833XLG6"/>
<reference evidence="3" key="1">
    <citation type="submission" date="2015-10" db="EMBL/GenBank/DDBJ databases">
        <authorList>
            <person name="Martinez-Garcia P.J."/>
            <person name="Crepeau M.W."/>
            <person name="Puiu D."/>
            <person name="Gonzalez-Ibeas D."/>
            <person name="Whalen J."/>
            <person name="Stevens K."/>
            <person name="Paul R."/>
            <person name="Butterfield T."/>
            <person name="Britton M."/>
            <person name="Reagan R."/>
            <person name="Chakraborty S."/>
            <person name="Walawage S.L."/>
            <person name="Vasquez-Gross H.A."/>
            <person name="Cardeno C."/>
            <person name="Famula R."/>
            <person name="Pratt K."/>
            <person name="Kuruganti S."/>
            <person name="Aradhya M.K."/>
            <person name="Leslie C.A."/>
            <person name="Dandekar A.M."/>
            <person name="Salzberg S.L."/>
            <person name="Wegrzyn J.L."/>
            <person name="Langley C.H."/>
            <person name="Neale D.B."/>
        </authorList>
    </citation>
    <scope>NUCLEOTIDE SEQUENCE</scope>
    <source>
        <tissue evidence="3">Leaves</tissue>
    </source>
</reference>
<dbReference type="Pfam" id="PF00665">
    <property type="entry name" value="rve"/>
    <property type="match status" value="1"/>
</dbReference>
<dbReference type="PANTHER" id="PTHR42648:SF26">
    <property type="entry name" value="INTEGRASE CATALYTIC DOMAIN-CONTAINING PROTEIN"/>
    <property type="match status" value="1"/>
</dbReference>
<dbReference type="InterPro" id="IPR036397">
    <property type="entry name" value="RNaseH_sf"/>
</dbReference>
<dbReference type="InterPro" id="IPR057670">
    <property type="entry name" value="SH3_retrovirus"/>
</dbReference>
<feature type="region of interest" description="Disordered" evidence="1">
    <location>
        <begin position="561"/>
        <end position="596"/>
    </location>
</feature>
<sequence length="657" mass="73554">MASPHVSTATFTIPNITSLVFVRLDGANYLNWTTQFVPILRSHDLMSIVDGSEPCPSQVVTDNEGKPTSVINTDYLLWQKKDQFILAWINDTLTEKEDEQPWFLDSGANNHVTSALENLTLQQQPYQGPAQVTVGNGGDNNCYFVLTSSSFVVKDMQTNKVLLQGSSEAGLYPIYLQHIQSNKKKPHSALSSTFTAFLGITSPVQTWHSRLGHPSESTIRHLTHDSLIYVSGSHKLHHVCEFCQMAKSHKLPFPDSLHKSSHPLELIHSDVWTSPVMSISGCKYYVLFIDDFSRFSWMFPLKQKSDVALCFIKFNCLVENLFSYKIKQLQTDNGGEYLSHAFKTFLDNHGILNRLTCPHTSEQNGISGRKHRHLTETGLTLLAQSHLPSEHWVDAFLTATYLVNRMPTSVLHNTSPYFCLFQKQPDYSLLKTFGCACFPLLRPYSSHKLSFRSKQCIFLGYAANHKGYRCLDIQTGRIYISHHVVFDETKFPATHIQPPASLNNTIPAAPLIFSTPLLTTTQALEDTSLDSTAPITPGMSFSSLSLDSPPLSSLTNIVSAAPTQTESPSPTLPFPTSNLSSPHSSSSLQPSEPLSNSLTYFPPRQIITRQQTNSLKPKQFPDYHLYYSTKHPISALSSTFLTNEPRTYQQASKDANW</sequence>
<dbReference type="Gene3D" id="3.30.420.10">
    <property type="entry name" value="Ribonuclease H-like superfamily/Ribonuclease H"/>
    <property type="match status" value="1"/>
</dbReference>
<dbReference type="InterPro" id="IPR012337">
    <property type="entry name" value="RNaseH-like_sf"/>
</dbReference>
<dbReference type="EMBL" id="LIHL02000006">
    <property type="protein sequence ID" value="KAF5467872.1"/>
    <property type="molecule type" value="Genomic_DNA"/>
</dbReference>
<dbReference type="Gramene" id="Jr06_03040_p1">
    <property type="protein sequence ID" value="cds.Jr06_03040_p1"/>
    <property type="gene ID" value="Jr06_03040"/>
</dbReference>
<dbReference type="InterPro" id="IPR039537">
    <property type="entry name" value="Retrotran_Ty1/copia-like"/>
</dbReference>
<feature type="compositionally biased region" description="Low complexity" evidence="1">
    <location>
        <begin position="575"/>
        <end position="596"/>
    </location>
</feature>
<dbReference type="PANTHER" id="PTHR42648">
    <property type="entry name" value="TRANSPOSASE, PUTATIVE-RELATED"/>
    <property type="match status" value="1"/>
</dbReference>
<protein>
    <recommendedName>
        <fullName evidence="2">Integrase catalytic domain-containing protein</fullName>
    </recommendedName>
</protein>
<dbReference type="PROSITE" id="PS50994">
    <property type="entry name" value="INTEGRASE"/>
    <property type="match status" value="1"/>
</dbReference>
<dbReference type="SUPFAM" id="SSF53098">
    <property type="entry name" value="Ribonuclease H-like"/>
    <property type="match status" value="1"/>
</dbReference>
<proteinExistence type="predicted"/>